<sequence>MKRSLWIGIIALLSLHLPSASKYVIAAEAAGSGTITIRIAGLRNTNGNLSVALFDAKKGFPGKFENAIRKAVVPAAGTEHFAVFGDVPFGRYAVAVRHDENGNGKLDTNILGMPKEGVGTSNNPKSKFGPPSFDDAAFLLDSDSRELVVNLRYL</sequence>
<keyword evidence="3" id="KW-1185">Reference proteome</keyword>
<dbReference type="KEGG" id="clz:BIU88_04130"/>
<dbReference type="OrthoDB" id="9788332at2"/>
<name>A0A1D8CZ40_CHLLM</name>
<dbReference type="AlphaFoldDB" id="A0A1D8CZ40"/>
<evidence type="ECO:0000256" key="1">
    <source>
        <dbReference type="SAM" id="SignalP"/>
    </source>
</evidence>
<organism evidence="2 3">
    <name type="scientific">Chlorobaculum limnaeum</name>
    <dbReference type="NCBI Taxonomy" id="274537"/>
    <lineage>
        <taxon>Bacteria</taxon>
        <taxon>Pseudomonadati</taxon>
        <taxon>Chlorobiota</taxon>
        <taxon>Chlorobiia</taxon>
        <taxon>Chlorobiales</taxon>
        <taxon>Chlorobiaceae</taxon>
        <taxon>Chlorobaculum</taxon>
    </lineage>
</organism>
<protein>
    <recommendedName>
        <fullName evidence="4">DUF2141 domain-containing protein</fullName>
    </recommendedName>
</protein>
<keyword evidence="1" id="KW-0732">Signal</keyword>
<dbReference type="EMBL" id="CP017305">
    <property type="protein sequence ID" value="AOS83401.1"/>
    <property type="molecule type" value="Genomic_DNA"/>
</dbReference>
<feature type="chain" id="PRO_5009106507" description="DUF2141 domain-containing protein" evidence="1">
    <location>
        <begin position="27"/>
        <end position="154"/>
    </location>
</feature>
<reference evidence="2" key="1">
    <citation type="submission" date="2016-09" db="EMBL/GenBank/DDBJ databases">
        <title>Genome sequence of Chlorobaculum limnaeum.</title>
        <authorList>
            <person name="Liu Z."/>
            <person name="Tank M."/>
            <person name="Bryant D.A."/>
        </authorList>
    </citation>
    <scope>NUCLEOTIDE SEQUENCE [LARGE SCALE GENOMIC DNA]</scope>
    <source>
        <strain evidence="2">DSM 1677</strain>
    </source>
</reference>
<dbReference type="RefSeq" id="WP_069809121.1">
    <property type="nucleotide sequence ID" value="NZ_CP017305.1"/>
</dbReference>
<evidence type="ECO:0008006" key="4">
    <source>
        <dbReference type="Google" id="ProtNLM"/>
    </source>
</evidence>
<gene>
    <name evidence="2" type="ORF">BIU88_04130</name>
</gene>
<evidence type="ECO:0000313" key="3">
    <source>
        <dbReference type="Proteomes" id="UP000095185"/>
    </source>
</evidence>
<dbReference type="Pfam" id="PF09912">
    <property type="entry name" value="DUF2141"/>
    <property type="match status" value="1"/>
</dbReference>
<feature type="signal peptide" evidence="1">
    <location>
        <begin position="1"/>
        <end position="26"/>
    </location>
</feature>
<proteinExistence type="predicted"/>
<accession>A0A1D8CZ40</accession>
<dbReference type="STRING" id="274537.BIU88_04130"/>
<evidence type="ECO:0000313" key="2">
    <source>
        <dbReference type="EMBL" id="AOS83401.1"/>
    </source>
</evidence>
<dbReference type="Proteomes" id="UP000095185">
    <property type="component" value="Chromosome"/>
</dbReference>
<dbReference type="InterPro" id="IPR018673">
    <property type="entry name" value="DUF2141"/>
</dbReference>